<gene>
    <name evidence="2" type="ORF">GRAN_0754</name>
</gene>
<protein>
    <recommendedName>
        <fullName evidence="4">DUF948 domain-containing protein</fullName>
    </recommendedName>
</protein>
<evidence type="ECO:0008006" key="4">
    <source>
        <dbReference type="Google" id="ProtNLM"/>
    </source>
</evidence>
<feature type="transmembrane region" description="Helical" evidence="1">
    <location>
        <begin position="20"/>
        <end position="44"/>
    </location>
</feature>
<name>A0A4V1L5Z1_9BACT</name>
<proteinExistence type="predicted"/>
<keyword evidence="1" id="KW-1133">Transmembrane helix</keyword>
<dbReference type="EMBL" id="RDSM01000001">
    <property type="protein sequence ID" value="RXH57444.1"/>
    <property type="molecule type" value="Genomic_DNA"/>
</dbReference>
<comment type="caution">
    <text evidence="2">The sequence shown here is derived from an EMBL/GenBank/DDBJ whole genome shotgun (WGS) entry which is preliminary data.</text>
</comment>
<dbReference type="AlphaFoldDB" id="A0A4V1L5Z1"/>
<evidence type="ECO:0000313" key="3">
    <source>
        <dbReference type="Proteomes" id="UP000289437"/>
    </source>
</evidence>
<keyword evidence="3" id="KW-1185">Reference proteome</keyword>
<dbReference type="Proteomes" id="UP000289437">
    <property type="component" value="Unassembled WGS sequence"/>
</dbReference>
<organism evidence="2 3">
    <name type="scientific">Granulicella sibirica</name>
    <dbReference type="NCBI Taxonomy" id="2479048"/>
    <lineage>
        <taxon>Bacteria</taxon>
        <taxon>Pseudomonadati</taxon>
        <taxon>Acidobacteriota</taxon>
        <taxon>Terriglobia</taxon>
        <taxon>Terriglobales</taxon>
        <taxon>Acidobacteriaceae</taxon>
        <taxon>Granulicella</taxon>
    </lineage>
</organism>
<keyword evidence="1" id="KW-0472">Membrane</keyword>
<sequence>MMLTAVWLQTGDVSAGYVMWLTIFVGILAVALLLQAIATMVLFGKLVGIVKDMKQSFDDTKGKALPLIADIQEIATSTQVILHDLTPKIKVISENVVETSHTVRQTVEKLDVTIRQTADRAVVTFDDANARAQKQVARVDGMVATTLAATSEIGQTVYHGIRVPARKIAEITIQSKHMIDTLIDRLKALTGGIGQVVQGKTETKRKPGW</sequence>
<dbReference type="RefSeq" id="WP_128911613.1">
    <property type="nucleotide sequence ID" value="NZ_RDSM01000001.1"/>
</dbReference>
<evidence type="ECO:0000256" key="1">
    <source>
        <dbReference type="SAM" id="Phobius"/>
    </source>
</evidence>
<keyword evidence="1" id="KW-0812">Transmembrane</keyword>
<reference evidence="3" key="2">
    <citation type="submission" date="2019-02" db="EMBL/GenBank/DDBJ databases">
        <title>Granulicella sibirica sp. nov., a psychrotolerant acidobacterium isolated from an organic soil layer in forested tundra, West Siberia.</title>
        <authorList>
            <person name="Oshkin I.Y."/>
            <person name="Kulichevskaya I.S."/>
            <person name="Rijpstra W.I.C."/>
            <person name="Sinninghe Damste J.S."/>
            <person name="Rakitin A.L."/>
            <person name="Ravin N.V."/>
            <person name="Dedysh S.N."/>
        </authorList>
    </citation>
    <scope>NUCLEOTIDE SEQUENCE [LARGE SCALE GENOMIC DNA]</scope>
    <source>
        <strain evidence="3">AF10</strain>
    </source>
</reference>
<reference evidence="2 3" key="1">
    <citation type="submission" date="2018-11" db="EMBL/GenBank/DDBJ databases">
        <authorList>
            <person name="Mardanov A.V."/>
            <person name="Ravin N.V."/>
            <person name="Dedysh S.N."/>
        </authorList>
    </citation>
    <scope>NUCLEOTIDE SEQUENCE [LARGE SCALE GENOMIC DNA]</scope>
    <source>
        <strain evidence="2 3">AF10</strain>
    </source>
</reference>
<accession>A0A4V1L5Z1</accession>
<evidence type="ECO:0000313" key="2">
    <source>
        <dbReference type="EMBL" id="RXH57444.1"/>
    </source>
</evidence>
<dbReference type="OrthoDB" id="114027at2"/>